<evidence type="ECO:0000313" key="6">
    <source>
        <dbReference type="Proteomes" id="UP001056937"/>
    </source>
</evidence>
<name>A0ABY4X3T2_9SPHN</name>
<keyword evidence="3" id="KW-0288">FMN</keyword>
<keyword evidence="6" id="KW-1185">Reference proteome</keyword>
<protein>
    <submittedName>
        <fullName evidence="5">Flavodoxin family protein</fullName>
    </submittedName>
</protein>
<evidence type="ECO:0000256" key="2">
    <source>
        <dbReference type="ARBA" id="ARBA00022630"/>
    </source>
</evidence>
<dbReference type="Proteomes" id="UP001056937">
    <property type="component" value="Chromosome 1"/>
</dbReference>
<proteinExistence type="predicted"/>
<dbReference type="PANTHER" id="PTHR30546:SF23">
    <property type="entry name" value="FLAVOPROTEIN-LIKE PROTEIN YCP4-RELATED"/>
    <property type="match status" value="1"/>
</dbReference>
<comment type="cofactor">
    <cofactor evidence="1">
        <name>FMN</name>
        <dbReference type="ChEBI" id="CHEBI:58210"/>
    </cofactor>
</comment>
<keyword evidence="2" id="KW-0285">Flavoprotein</keyword>
<dbReference type="PROSITE" id="PS50902">
    <property type="entry name" value="FLAVODOXIN_LIKE"/>
    <property type="match status" value="1"/>
</dbReference>
<gene>
    <name evidence="5" type="ORF">LHA26_09225</name>
</gene>
<dbReference type="PROSITE" id="PS00201">
    <property type="entry name" value="FLAVODOXIN"/>
    <property type="match status" value="1"/>
</dbReference>
<reference evidence="5" key="1">
    <citation type="journal article" date="2022" name="Toxins">
        <title>Genomic Analysis of Sphingopyxis sp. USTB-05 for Biodegrading Cyanobacterial Hepatotoxins.</title>
        <authorList>
            <person name="Liu C."/>
            <person name="Xu Q."/>
            <person name="Zhao Z."/>
            <person name="Zhang H."/>
            <person name="Liu X."/>
            <person name="Yin C."/>
            <person name="Liu Y."/>
            <person name="Yan H."/>
        </authorList>
    </citation>
    <scope>NUCLEOTIDE SEQUENCE</scope>
    <source>
        <strain evidence="5">NBD5</strain>
    </source>
</reference>
<evidence type="ECO:0000259" key="4">
    <source>
        <dbReference type="PROSITE" id="PS50902"/>
    </source>
</evidence>
<feature type="domain" description="Flavodoxin-like" evidence="4">
    <location>
        <begin position="3"/>
        <end position="149"/>
    </location>
</feature>
<accession>A0ABY4X3T2</accession>
<dbReference type="EMBL" id="CP084930">
    <property type="protein sequence ID" value="USI71521.1"/>
    <property type="molecule type" value="Genomic_DNA"/>
</dbReference>
<dbReference type="SUPFAM" id="SSF52218">
    <property type="entry name" value="Flavoproteins"/>
    <property type="match status" value="1"/>
</dbReference>
<dbReference type="RefSeq" id="WP_252165334.1">
    <property type="nucleotide sequence ID" value="NZ_CP084930.1"/>
</dbReference>
<evidence type="ECO:0000256" key="3">
    <source>
        <dbReference type="ARBA" id="ARBA00022643"/>
    </source>
</evidence>
<dbReference type="Pfam" id="PF03358">
    <property type="entry name" value="FMN_red"/>
    <property type="match status" value="1"/>
</dbReference>
<dbReference type="InterPro" id="IPR008254">
    <property type="entry name" value="Flavodoxin/NO_synth"/>
</dbReference>
<evidence type="ECO:0000313" key="5">
    <source>
        <dbReference type="EMBL" id="USI71521.1"/>
    </source>
</evidence>
<dbReference type="Gene3D" id="3.40.50.360">
    <property type="match status" value="1"/>
</dbReference>
<dbReference type="InterPro" id="IPR005025">
    <property type="entry name" value="FMN_Rdtase-like_dom"/>
</dbReference>
<evidence type="ECO:0000256" key="1">
    <source>
        <dbReference type="ARBA" id="ARBA00001917"/>
    </source>
</evidence>
<sequence>MKISIVFESGYGHTAKVAAAVAEGARSVDGAEVMLAQVGDDGVVDLDALTASDAIIFGSPTYNGALGWRMKRFFEATTGPVWSDLKWRGKVAAGFTNSGTMSGDKLGTLVTMALFAAQHGMVWVNLDLLPRSGDDNDLNRLGGWLGAMAQSDDAAPEVTPPRGDLETAKHLGRRVAEVAARLAPVEVAA</sequence>
<dbReference type="PANTHER" id="PTHR30546">
    <property type="entry name" value="FLAVODOXIN-RELATED PROTEIN WRBA-RELATED"/>
    <property type="match status" value="1"/>
</dbReference>
<organism evidence="5 6">
    <name type="scientific">Sphingomonas morindae</name>
    <dbReference type="NCBI Taxonomy" id="1541170"/>
    <lineage>
        <taxon>Bacteria</taxon>
        <taxon>Pseudomonadati</taxon>
        <taxon>Pseudomonadota</taxon>
        <taxon>Alphaproteobacteria</taxon>
        <taxon>Sphingomonadales</taxon>
        <taxon>Sphingomonadaceae</taxon>
        <taxon>Sphingomonas</taxon>
    </lineage>
</organism>
<dbReference type="InterPro" id="IPR029039">
    <property type="entry name" value="Flavoprotein-like_sf"/>
</dbReference>
<dbReference type="InterPro" id="IPR001226">
    <property type="entry name" value="Flavodoxin_CS"/>
</dbReference>